<accession>A0A5X6ES20</accession>
<proteinExistence type="predicted"/>
<evidence type="ECO:0000313" key="4">
    <source>
        <dbReference type="EMBL" id="ECA3795342.1"/>
    </source>
</evidence>
<protein>
    <recommendedName>
        <fullName evidence="3">ProQ/FinO domain-containing protein</fullName>
    </recommendedName>
</protein>
<evidence type="ECO:0000259" key="3">
    <source>
        <dbReference type="Pfam" id="PF04352"/>
    </source>
</evidence>
<keyword evidence="1" id="KW-0694">RNA-binding</keyword>
<dbReference type="InterPro" id="IPR036442">
    <property type="entry name" value="ProQ/FinO_sf"/>
</dbReference>
<feature type="compositionally biased region" description="Basic and acidic residues" evidence="2">
    <location>
        <begin position="27"/>
        <end position="40"/>
    </location>
</feature>
<evidence type="ECO:0000256" key="1">
    <source>
        <dbReference type="ARBA" id="ARBA00022884"/>
    </source>
</evidence>
<evidence type="ECO:0000256" key="2">
    <source>
        <dbReference type="SAM" id="MobiDB-lite"/>
    </source>
</evidence>
<dbReference type="InterPro" id="IPR016103">
    <property type="entry name" value="ProQ/FinO"/>
</dbReference>
<dbReference type="SUPFAM" id="SSF48657">
    <property type="entry name" value="FinO-like"/>
    <property type="match status" value="1"/>
</dbReference>
<dbReference type="Gene3D" id="1.10.1710.10">
    <property type="entry name" value="ProQ/FinO domain"/>
    <property type="match status" value="1"/>
</dbReference>
<feature type="region of interest" description="Disordered" evidence="2">
    <location>
        <begin position="23"/>
        <end position="66"/>
    </location>
</feature>
<sequence>MTAGAVKKSPVIVVKKKRQFTLSPVTENRHVPAAPDREETPSAVSESPVVSTQPQTHPSGLSKKQRKFLRHKERMRQIRRDNIRNGRQKLPLFRQVFPLLWPEDDVLRLMKVGIFRDAEKFVNASPDCGLSVHDCRCVFTWVSQRLSYLRLFAPGTLRYDLCGQPAGTVSDADILSAALSVERILRFQQQKAEKALQNAASGDGDEKND</sequence>
<feature type="compositionally biased region" description="Polar residues" evidence="2">
    <location>
        <begin position="42"/>
        <end position="59"/>
    </location>
</feature>
<dbReference type="AlphaFoldDB" id="A0A5X6ES20"/>
<name>A0A5X6ES20_SALET</name>
<dbReference type="GO" id="GO:0003723">
    <property type="term" value="F:RNA binding"/>
    <property type="evidence" value="ECO:0007669"/>
    <property type="project" value="UniProtKB-KW"/>
</dbReference>
<dbReference type="EMBL" id="AAHUDZ010000081">
    <property type="protein sequence ID" value="ECA3795342.1"/>
    <property type="molecule type" value="Genomic_DNA"/>
</dbReference>
<gene>
    <name evidence="4" type="ORF">EKG95_26815</name>
</gene>
<dbReference type="Pfam" id="PF04352">
    <property type="entry name" value="ProQ"/>
    <property type="match status" value="1"/>
</dbReference>
<feature type="domain" description="ProQ/FinO" evidence="3">
    <location>
        <begin position="95"/>
        <end position="193"/>
    </location>
</feature>
<reference evidence="4" key="1">
    <citation type="submission" date="2018-12" db="EMBL/GenBank/DDBJ databases">
        <authorList>
            <person name="Ashton P.M."/>
            <person name="Dallman T."/>
            <person name="Nair S."/>
            <person name="De Pinna E."/>
            <person name="Peters T."/>
            <person name="Grant K."/>
        </authorList>
    </citation>
    <scope>NUCLEOTIDE SEQUENCE</scope>
    <source>
        <strain evidence="4">650060</strain>
    </source>
</reference>
<organism evidence="4">
    <name type="scientific">Salmonella enterica subsp. enterica serovar Aqua</name>
    <dbReference type="NCBI Taxonomy" id="1302615"/>
    <lineage>
        <taxon>Bacteria</taxon>
        <taxon>Pseudomonadati</taxon>
        <taxon>Pseudomonadota</taxon>
        <taxon>Gammaproteobacteria</taxon>
        <taxon>Enterobacterales</taxon>
        <taxon>Enterobacteriaceae</taxon>
        <taxon>Salmonella</taxon>
    </lineage>
</organism>
<comment type="caution">
    <text evidence="4">The sequence shown here is derived from an EMBL/GenBank/DDBJ whole genome shotgun (WGS) entry which is preliminary data.</text>
</comment>